<feature type="compositionally biased region" description="Polar residues" evidence="1">
    <location>
        <begin position="21"/>
        <end position="31"/>
    </location>
</feature>
<proteinExistence type="predicted"/>
<reference evidence="2" key="1">
    <citation type="submission" date="2020-04" db="EMBL/GenBank/DDBJ databases">
        <authorList>
            <person name="Chiriac C."/>
            <person name="Salcher M."/>
            <person name="Ghai R."/>
            <person name="Kavagutti S V."/>
        </authorList>
    </citation>
    <scope>NUCLEOTIDE SEQUENCE</scope>
</reference>
<organism evidence="2">
    <name type="scientific">uncultured Caudovirales phage</name>
    <dbReference type="NCBI Taxonomy" id="2100421"/>
    <lineage>
        <taxon>Viruses</taxon>
        <taxon>Duplodnaviria</taxon>
        <taxon>Heunggongvirae</taxon>
        <taxon>Uroviricota</taxon>
        <taxon>Caudoviricetes</taxon>
        <taxon>Peduoviridae</taxon>
        <taxon>Maltschvirus</taxon>
        <taxon>Maltschvirus maltsch</taxon>
    </lineage>
</organism>
<accession>A0A6J5KSF2</accession>
<protein>
    <submittedName>
        <fullName evidence="2">Uncharacterized protein</fullName>
    </submittedName>
</protein>
<sequence length="128" mass="13995">MSFDGNYDSTRPWGGQGGSGFVQSPYNTPTSGAPKWSYNGPWASNMERLTQQALMVATIPGAQLQQMVRPPLPQIRVFPDRFGFGERTQPTIEDVVSVDRVYTEPRVSWYSGSPAGYSGSSRNSLAGD</sequence>
<gene>
    <name evidence="2" type="ORF">UFOVP45_83</name>
</gene>
<evidence type="ECO:0000256" key="1">
    <source>
        <dbReference type="SAM" id="MobiDB-lite"/>
    </source>
</evidence>
<name>A0A6J5KSF2_9CAUD</name>
<feature type="region of interest" description="Disordered" evidence="1">
    <location>
        <begin position="1"/>
        <end position="33"/>
    </location>
</feature>
<evidence type="ECO:0000313" key="2">
    <source>
        <dbReference type="EMBL" id="CAB4123983.1"/>
    </source>
</evidence>
<dbReference type="EMBL" id="LR796175">
    <property type="protein sequence ID" value="CAB4123983.1"/>
    <property type="molecule type" value="Genomic_DNA"/>
</dbReference>